<evidence type="ECO:0000313" key="3">
    <source>
        <dbReference type="EMBL" id="RVW56907.1"/>
    </source>
</evidence>
<dbReference type="Gene3D" id="3.40.50.2000">
    <property type="entry name" value="Glycogen Phosphorylase B"/>
    <property type="match status" value="2"/>
</dbReference>
<dbReference type="SUPFAM" id="SSF53756">
    <property type="entry name" value="UDP-Glycosyltransferase/glycogen phosphorylase"/>
    <property type="match status" value="1"/>
</dbReference>
<accession>A0A438FAC6</accession>
<reference evidence="3 4" key="1">
    <citation type="journal article" date="2018" name="PLoS Genet.">
        <title>Population sequencing reveals clonal diversity and ancestral inbreeding in the grapevine cultivar Chardonnay.</title>
        <authorList>
            <person name="Roach M.J."/>
            <person name="Johnson D.L."/>
            <person name="Bohlmann J."/>
            <person name="van Vuuren H.J."/>
            <person name="Jones S.J."/>
            <person name="Pretorius I.S."/>
            <person name="Schmidt S.A."/>
            <person name="Borneman A.R."/>
        </authorList>
    </citation>
    <scope>NUCLEOTIDE SEQUENCE [LARGE SCALE GENOMIC DNA]</scope>
    <source>
        <strain evidence="4">cv. Chardonnay</strain>
        <tissue evidence="3">Leaf</tissue>
    </source>
</reference>
<name>A0A438FAC6_VITVI</name>
<sequence>MAERGGAVEYIPGISSTRILDLPSMFYGNGRRVLRRALEICSWVLKAQYLLFTSVYELEHQVVDALKSKFPCPIYTVALPYLTYFLSVPSAQMDEIAAGLRSSGIGGFWTHCGWNSTLEAVFAGVPMLTLPIFWDQIPNSKNIVEDWKIGWRVKREVGWENMVSREEIAGLVQSLWIWKATRGKR</sequence>
<proteinExistence type="inferred from homology"/>
<gene>
    <name evidence="3" type="primary">UGT87A2_6</name>
    <name evidence="3" type="ORF">CK203_078501</name>
</gene>
<dbReference type="PANTHER" id="PTHR11926:SF774">
    <property type="entry name" value="UDP-GLYCOSYLTRANSFERASE 85A1-RELATED"/>
    <property type="match status" value="1"/>
</dbReference>
<dbReference type="Proteomes" id="UP000288805">
    <property type="component" value="Unassembled WGS sequence"/>
</dbReference>
<dbReference type="EMBL" id="QGNW01001070">
    <property type="protein sequence ID" value="RVW56907.1"/>
    <property type="molecule type" value="Genomic_DNA"/>
</dbReference>
<evidence type="ECO:0000256" key="2">
    <source>
        <dbReference type="ARBA" id="ARBA00022679"/>
    </source>
</evidence>
<comment type="similarity">
    <text evidence="1">Belongs to the UDP-glycosyltransferase family.</text>
</comment>
<comment type="caution">
    <text evidence="3">The sequence shown here is derived from an EMBL/GenBank/DDBJ whole genome shotgun (WGS) entry which is preliminary data.</text>
</comment>
<keyword evidence="2 3" id="KW-0808">Transferase</keyword>
<dbReference type="PANTHER" id="PTHR11926">
    <property type="entry name" value="GLUCOSYL/GLUCURONOSYL TRANSFERASES"/>
    <property type="match status" value="1"/>
</dbReference>
<evidence type="ECO:0000313" key="4">
    <source>
        <dbReference type="Proteomes" id="UP000288805"/>
    </source>
</evidence>
<organism evidence="3 4">
    <name type="scientific">Vitis vinifera</name>
    <name type="common">Grape</name>
    <dbReference type="NCBI Taxonomy" id="29760"/>
    <lineage>
        <taxon>Eukaryota</taxon>
        <taxon>Viridiplantae</taxon>
        <taxon>Streptophyta</taxon>
        <taxon>Embryophyta</taxon>
        <taxon>Tracheophyta</taxon>
        <taxon>Spermatophyta</taxon>
        <taxon>Magnoliopsida</taxon>
        <taxon>eudicotyledons</taxon>
        <taxon>Gunneridae</taxon>
        <taxon>Pentapetalae</taxon>
        <taxon>rosids</taxon>
        <taxon>Vitales</taxon>
        <taxon>Vitaceae</taxon>
        <taxon>Viteae</taxon>
        <taxon>Vitis</taxon>
    </lineage>
</organism>
<evidence type="ECO:0000256" key="1">
    <source>
        <dbReference type="ARBA" id="ARBA00009995"/>
    </source>
</evidence>
<dbReference type="GO" id="GO:0008194">
    <property type="term" value="F:UDP-glycosyltransferase activity"/>
    <property type="evidence" value="ECO:0007669"/>
    <property type="project" value="InterPro"/>
</dbReference>
<dbReference type="InterPro" id="IPR002213">
    <property type="entry name" value="UDP_glucos_trans"/>
</dbReference>
<dbReference type="Pfam" id="PF00201">
    <property type="entry name" value="UDPGT"/>
    <property type="match status" value="1"/>
</dbReference>
<dbReference type="AlphaFoldDB" id="A0A438FAC6"/>
<protein>
    <submittedName>
        <fullName evidence="3">UDP-glycosyltransferase 87A2</fullName>
    </submittedName>
</protein>